<organism evidence="2 3">
    <name type="scientific">Salinibacillus aidingensis</name>
    <dbReference type="NCBI Taxonomy" id="237684"/>
    <lineage>
        <taxon>Bacteria</taxon>
        <taxon>Bacillati</taxon>
        <taxon>Bacillota</taxon>
        <taxon>Bacilli</taxon>
        <taxon>Bacillales</taxon>
        <taxon>Bacillaceae</taxon>
        <taxon>Salinibacillus</taxon>
    </lineage>
</organism>
<keyword evidence="1" id="KW-1133">Transmembrane helix</keyword>
<evidence type="ECO:0000313" key="3">
    <source>
        <dbReference type="Proteomes" id="UP001500880"/>
    </source>
</evidence>
<reference evidence="3" key="1">
    <citation type="journal article" date="2019" name="Int. J. Syst. Evol. Microbiol.">
        <title>The Global Catalogue of Microorganisms (GCM) 10K type strain sequencing project: providing services to taxonomists for standard genome sequencing and annotation.</title>
        <authorList>
            <consortium name="The Broad Institute Genomics Platform"/>
            <consortium name="The Broad Institute Genome Sequencing Center for Infectious Disease"/>
            <person name="Wu L."/>
            <person name="Ma J."/>
        </authorList>
    </citation>
    <scope>NUCLEOTIDE SEQUENCE [LARGE SCALE GENOMIC DNA]</scope>
    <source>
        <strain evidence="3">JCM 12389</strain>
    </source>
</reference>
<feature type="transmembrane region" description="Helical" evidence="1">
    <location>
        <begin position="95"/>
        <end position="114"/>
    </location>
</feature>
<keyword evidence="1" id="KW-0472">Membrane</keyword>
<proteinExistence type="predicted"/>
<evidence type="ECO:0000313" key="2">
    <source>
        <dbReference type="EMBL" id="GAA0489705.1"/>
    </source>
</evidence>
<evidence type="ECO:0000256" key="1">
    <source>
        <dbReference type="SAM" id="Phobius"/>
    </source>
</evidence>
<gene>
    <name evidence="2" type="ORF">GCM10008986_14470</name>
</gene>
<name>A0ABP3L325_9BACI</name>
<feature type="transmembrane region" description="Helical" evidence="1">
    <location>
        <begin position="31"/>
        <end position="49"/>
    </location>
</feature>
<feature type="transmembrane region" description="Helical" evidence="1">
    <location>
        <begin position="130"/>
        <end position="148"/>
    </location>
</feature>
<dbReference type="RefSeq" id="WP_343839262.1">
    <property type="nucleotide sequence ID" value="NZ_BAAADO010000003.1"/>
</dbReference>
<protein>
    <submittedName>
        <fullName evidence="2">Uncharacterized protein</fullName>
    </submittedName>
</protein>
<keyword evidence="1" id="KW-0812">Transmembrane</keyword>
<keyword evidence="3" id="KW-1185">Reference proteome</keyword>
<dbReference type="EMBL" id="BAAADO010000003">
    <property type="protein sequence ID" value="GAA0489705.1"/>
    <property type="molecule type" value="Genomic_DNA"/>
</dbReference>
<comment type="caution">
    <text evidence="2">The sequence shown here is derived from an EMBL/GenBank/DDBJ whole genome shotgun (WGS) entry which is preliminary data.</text>
</comment>
<feature type="transmembrane region" description="Helical" evidence="1">
    <location>
        <begin position="7"/>
        <end position="25"/>
    </location>
</feature>
<accession>A0ABP3L325</accession>
<dbReference type="Proteomes" id="UP001500880">
    <property type="component" value="Unassembled WGS sequence"/>
</dbReference>
<feature type="transmembrane region" description="Helical" evidence="1">
    <location>
        <begin position="70"/>
        <end position="89"/>
    </location>
</feature>
<sequence>MLSKRHLLFNLAIIIFPWLSLLLLGKRNVKRFSIAGIVIVIIEFINHKTGQKRQWWAFYDKKKSFITNELPFSIGPYMPIAMWILRFSYGDFKKFLLTNAVSDGIFAFVLMDLLRKIKIVRLNRLNHVQFFFYLYYKAFILYGVQYWVENRRRKEENS</sequence>